<dbReference type="STRING" id="37001.A0A1A9WNZ4"/>
<comment type="subcellular location">
    <subcellularLocation>
        <location evidence="4">Endoplasmic reticulum membrane</location>
        <topology evidence="4">Peripheral membrane protein</topology>
    </subcellularLocation>
    <subcellularLocation>
        <location evidence="3">Microsome membrane</location>
        <topology evidence="3">Peripheral membrane protein</topology>
    </subcellularLocation>
</comment>
<evidence type="ECO:0000256" key="3">
    <source>
        <dbReference type="ARBA" id="ARBA00004174"/>
    </source>
</evidence>
<keyword evidence="10 15" id="KW-0560">Oxidoreductase</keyword>
<evidence type="ECO:0000256" key="4">
    <source>
        <dbReference type="ARBA" id="ARBA00004406"/>
    </source>
</evidence>
<dbReference type="PROSITE" id="PS00086">
    <property type="entry name" value="CYTOCHROME_P450"/>
    <property type="match status" value="1"/>
</dbReference>
<dbReference type="PRINTS" id="PR00385">
    <property type="entry name" value="P450"/>
</dbReference>
<evidence type="ECO:0000256" key="13">
    <source>
        <dbReference type="ARBA" id="ARBA00023136"/>
    </source>
</evidence>
<dbReference type="PRINTS" id="PR00463">
    <property type="entry name" value="EP450I"/>
</dbReference>
<keyword evidence="11 14" id="KW-0408">Iron</keyword>
<dbReference type="PANTHER" id="PTHR24300">
    <property type="entry name" value="CYTOCHROME P450 508A4-RELATED"/>
    <property type="match status" value="1"/>
</dbReference>
<evidence type="ECO:0000256" key="15">
    <source>
        <dbReference type="RuleBase" id="RU000461"/>
    </source>
</evidence>
<evidence type="ECO:0000256" key="11">
    <source>
        <dbReference type="ARBA" id="ARBA00023004"/>
    </source>
</evidence>
<dbReference type="Gene3D" id="1.10.630.10">
    <property type="entry name" value="Cytochrome P450"/>
    <property type="match status" value="1"/>
</dbReference>
<dbReference type="InterPro" id="IPR036396">
    <property type="entry name" value="Cyt_P450_sf"/>
</dbReference>
<dbReference type="FunFam" id="1.10.630.10:FF:000238">
    <property type="entry name" value="Cytochrome P450 2A6"/>
    <property type="match status" value="1"/>
</dbReference>
<evidence type="ECO:0000256" key="6">
    <source>
        <dbReference type="ARBA" id="ARBA00022617"/>
    </source>
</evidence>
<evidence type="ECO:0000256" key="8">
    <source>
        <dbReference type="ARBA" id="ARBA00022824"/>
    </source>
</evidence>
<comment type="similarity">
    <text evidence="5 15">Belongs to the cytochrome P450 family.</text>
</comment>
<keyword evidence="13" id="KW-0472">Membrane</keyword>
<dbReference type="GO" id="GO:0005506">
    <property type="term" value="F:iron ion binding"/>
    <property type="evidence" value="ECO:0007669"/>
    <property type="project" value="InterPro"/>
</dbReference>
<dbReference type="InterPro" id="IPR002401">
    <property type="entry name" value="Cyt_P450_E_grp-I"/>
</dbReference>
<comment type="function">
    <text evidence="2">May be involved in the metabolism of insect hormones and in the breakdown of synthetic insecticides.</text>
</comment>
<feature type="chain" id="PRO_5008400514" description="Cytochrome P450 303a1" evidence="16">
    <location>
        <begin position="24"/>
        <end position="537"/>
    </location>
</feature>
<dbReference type="PANTHER" id="PTHR24300:SF376">
    <property type="entry name" value="CYTOCHROME P450 15A1"/>
    <property type="match status" value="1"/>
</dbReference>
<evidence type="ECO:0000256" key="9">
    <source>
        <dbReference type="ARBA" id="ARBA00022848"/>
    </source>
</evidence>
<dbReference type="GO" id="GO:0008395">
    <property type="term" value="F:steroid hydroxylase activity"/>
    <property type="evidence" value="ECO:0007669"/>
    <property type="project" value="TreeGrafter"/>
</dbReference>
<evidence type="ECO:0000256" key="14">
    <source>
        <dbReference type="PIRSR" id="PIRSR602401-1"/>
    </source>
</evidence>
<evidence type="ECO:0000256" key="10">
    <source>
        <dbReference type="ARBA" id="ARBA00023002"/>
    </source>
</evidence>
<keyword evidence="8" id="KW-0256">Endoplasmic reticulum</keyword>
<evidence type="ECO:0000256" key="16">
    <source>
        <dbReference type="SAM" id="SignalP"/>
    </source>
</evidence>
<dbReference type="Pfam" id="PF00067">
    <property type="entry name" value="p450"/>
    <property type="match status" value="1"/>
</dbReference>
<keyword evidence="18" id="KW-1185">Reference proteome</keyword>
<name>A0A1A9WNZ4_9MUSC</name>
<dbReference type="InterPro" id="IPR050182">
    <property type="entry name" value="Cytochrome_P450_fam2"/>
</dbReference>
<evidence type="ECO:0000256" key="1">
    <source>
        <dbReference type="ARBA" id="ARBA00001971"/>
    </source>
</evidence>
<evidence type="ECO:0008006" key="19">
    <source>
        <dbReference type="Google" id="ProtNLM"/>
    </source>
</evidence>
<proteinExistence type="inferred from homology"/>
<keyword evidence="9" id="KW-0492">Microsome</keyword>
<dbReference type="GO" id="GO:0005789">
    <property type="term" value="C:endoplasmic reticulum membrane"/>
    <property type="evidence" value="ECO:0007669"/>
    <property type="project" value="UniProtKB-SubCell"/>
</dbReference>
<reference evidence="17" key="2">
    <citation type="submission" date="2020-05" db="UniProtKB">
        <authorList>
            <consortium name="EnsemblMetazoa"/>
        </authorList>
    </citation>
    <scope>IDENTIFICATION</scope>
    <source>
        <strain evidence="17">IAEA</strain>
    </source>
</reference>
<dbReference type="VEuPathDB" id="VectorBase:GBRI026640"/>
<dbReference type="EnsemblMetazoa" id="GBRI026640-RA">
    <property type="protein sequence ID" value="GBRI026640-PA"/>
    <property type="gene ID" value="GBRI026640"/>
</dbReference>
<evidence type="ECO:0000256" key="2">
    <source>
        <dbReference type="ARBA" id="ARBA00003690"/>
    </source>
</evidence>
<keyword evidence="16" id="KW-0732">Signal</keyword>
<keyword evidence="6 14" id="KW-0349">Heme</keyword>
<evidence type="ECO:0000256" key="7">
    <source>
        <dbReference type="ARBA" id="ARBA00022723"/>
    </source>
</evidence>
<evidence type="ECO:0000313" key="18">
    <source>
        <dbReference type="Proteomes" id="UP000091820"/>
    </source>
</evidence>
<dbReference type="AlphaFoldDB" id="A0A1A9WNZ4"/>
<dbReference type="Proteomes" id="UP000091820">
    <property type="component" value="Unassembled WGS sequence"/>
</dbReference>
<dbReference type="GO" id="GO:0020037">
    <property type="term" value="F:heme binding"/>
    <property type="evidence" value="ECO:0007669"/>
    <property type="project" value="InterPro"/>
</dbReference>
<dbReference type="GO" id="GO:0006082">
    <property type="term" value="P:organic acid metabolic process"/>
    <property type="evidence" value="ECO:0007669"/>
    <property type="project" value="TreeGrafter"/>
</dbReference>
<comment type="cofactor">
    <cofactor evidence="1 14">
        <name>heme</name>
        <dbReference type="ChEBI" id="CHEBI:30413"/>
    </cofactor>
</comment>
<keyword evidence="7 14" id="KW-0479">Metal-binding</keyword>
<evidence type="ECO:0000256" key="5">
    <source>
        <dbReference type="ARBA" id="ARBA00010617"/>
    </source>
</evidence>
<dbReference type="InterPro" id="IPR001128">
    <property type="entry name" value="Cyt_P450"/>
</dbReference>
<evidence type="ECO:0000313" key="17">
    <source>
        <dbReference type="EnsemblMetazoa" id="GBRI026640-PA"/>
    </source>
</evidence>
<keyword evidence="12 15" id="KW-0503">Monooxygenase</keyword>
<dbReference type="CDD" id="cd20651">
    <property type="entry name" value="CYP15A1-like"/>
    <property type="match status" value="1"/>
</dbReference>
<evidence type="ECO:0000256" key="12">
    <source>
        <dbReference type="ARBA" id="ARBA00023033"/>
    </source>
</evidence>
<dbReference type="SUPFAM" id="SSF48264">
    <property type="entry name" value="Cytochrome P450"/>
    <property type="match status" value="1"/>
</dbReference>
<feature type="signal peptide" evidence="16">
    <location>
        <begin position="1"/>
        <end position="23"/>
    </location>
</feature>
<dbReference type="GO" id="GO:0006805">
    <property type="term" value="P:xenobiotic metabolic process"/>
    <property type="evidence" value="ECO:0007669"/>
    <property type="project" value="TreeGrafter"/>
</dbReference>
<dbReference type="GO" id="GO:0016712">
    <property type="term" value="F:oxidoreductase activity, acting on paired donors, with incorporation or reduction of molecular oxygen, reduced flavin or flavoprotein as one donor, and incorporation of one atom of oxygen"/>
    <property type="evidence" value="ECO:0007669"/>
    <property type="project" value="TreeGrafter"/>
</dbReference>
<organism evidence="17 18">
    <name type="scientific">Glossina brevipalpis</name>
    <dbReference type="NCBI Taxonomy" id="37001"/>
    <lineage>
        <taxon>Eukaryota</taxon>
        <taxon>Metazoa</taxon>
        <taxon>Ecdysozoa</taxon>
        <taxon>Arthropoda</taxon>
        <taxon>Hexapoda</taxon>
        <taxon>Insecta</taxon>
        <taxon>Pterygota</taxon>
        <taxon>Neoptera</taxon>
        <taxon>Endopterygota</taxon>
        <taxon>Diptera</taxon>
        <taxon>Brachycera</taxon>
        <taxon>Muscomorpha</taxon>
        <taxon>Hippoboscoidea</taxon>
        <taxon>Glossinidae</taxon>
        <taxon>Glossina</taxon>
    </lineage>
</organism>
<dbReference type="InterPro" id="IPR017972">
    <property type="entry name" value="Cyt_P450_CS"/>
</dbReference>
<sequence length="537" mass="62709">MFYTVIFFSALIFLFLLWDVRKPSKFPPGPKWYPIVGCALQISRLRMKCGMFCKVVDELTRHYINPYGLYGLKIGKDKLVIAYYNDTIQEMMTNEDLDGRPDGIFYRIRTFDSKKGILITDEEPWVIHRRFILRHLKDFGFARSGMINGVQQEAAHLLEDLKDIINEQGGKQAIVSMVNLFTVYVLNTLWSMMSGKRYDRKSEEINDLLKMFYELFQHIDMVGAMFSHFPFMRFIAPNYSGYNAFVENHQRIYKFLRKEVENHRKTYQNYDAPRDLMDSYLRELEKSDHHESFTEEQLLAVCLDMFLAGSETTNKSLGFALLHMVRNPEIQEKAYKEIKEVVGLERLPEWRDRSRLPYCESIVLEAVRMFMGNTFGIPHRALCDTRLSGYEIPKDTMVIACFRGMLMNPVDFPNPNKFDPERFLMDGVLKVPEAFNPFGFGRRRCMGDILGRQNLFMFITMVIQNFRFVALPGELPDDEPLDGATASTPAKNTGLVNRVQSNNFVTMQLSHFEFIIIFQLSQVHYLTQYHGIGRKSR</sequence>
<protein>
    <recommendedName>
        <fullName evidence="19">Cytochrome P450 303a1</fullName>
    </recommendedName>
</protein>
<reference evidence="18" key="1">
    <citation type="submission" date="2014-03" db="EMBL/GenBank/DDBJ databases">
        <authorList>
            <person name="Aksoy S."/>
            <person name="Warren W."/>
            <person name="Wilson R.K."/>
        </authorList>
    </citation>
    <scope>NUCLEOTIDE SEQUENCE [LARGE SCALE GENOMIC DNA]</scope>
    <source>
        <strain evidence="18">IAEA</strain>
    </source>
</reference>
<feature type="binding site" description="axial binding residue" evidence="14">
    <location>
        <position position="445"/>
    </location>
    <ligand>
        <name>heme</name>
        <dbReference type="ChEBI" id="CHEBI:30413"/>
    </ligand>
    <ligandPart>
        <name>Fe</name>
        <dbReference type="ChEBI" id="CHEBI:18248"/>
    </ligandPart>
</feature>
<accession>A0A1A9WNZ4</accession>